<organism evidence="2 3">
    <name type="scientific">Phtheirospermum japonicum</name>
    <dbReference type="NCBI Taxonomy" id="374723"/>
    <lineage>
        <taxon>Eukaryota</taxon>
        <taxon>Viridiplantae</taxon>
        <taxon>Streptophyta</taxon>
        <taxon>Embryophyta</taxon>
        <taxon>Tracheophyta</taxon>
        <taxon>Spermatophyta</taxon>
        <taxon>Magnoliopsida</taxon>
        <taxon>eudicotyledons</taxon>
        <taxon>Gunneridae</taxon>
        <taxon>Pentapetalae</taxon>
        <taxon>asterids</taxon>
        <taxon>lamiids</taxon>
        <taxon>Lamiales</taxon>
        <taxon>Orobanchaceae</taxon>
        <taxon>Orobanchaceae incertae sedis</taxon>
        <taxon>Phtheirospermum</taxon>
    </lineage>
</organism>
<sequence length="132" mass="15532">MSIDKAHLVTIIFGNAFNQIQHVSERSANGSDRFPSTEQGLDLQFPTSGGFIDDQLKIEVQIFHMKIQVQDHKCYLEMLYIIENVQSHFNRMQYGKDFLFSFLHNFMNILVFYTHLQCIYSIFNETMLKVKN</sequence>
<dbReference type="AlphaFoldDB" id="A0A830DPE0"/>
<evidence type="ECO:0000313" key="3">
    <source>
        <dbReference type="Proteomes" id="UP000653305"/>
    </source>
</evidence>
<gene>
    <name evidence="2" type="ORF">PHJA_002900300</name>
</gene>
<evidence type="ECO:0000256" key="1">
    <source>
        <dbReference type="SAM" id="Phobius"/>
    </source>
</evidence>
<evidence type="ECO:0000313" key="2">
    <source>
        <dbReference type="EMBL" id="GFQ07562.1"/>
    </source>
</evidence>
<protein>
    <submittedName>
        <fullName evidence="2">60S ribosomal protein l9-1</fullName>
    </submittedName>
</protein>
<proteinExistence type="predicted"/>
<feature type="transmembrane region" description="Helical" evidence="1">
    <location>
        <begin position="98"/>
        <end position="123"/>
    </location>
</feature>
<reference evidence="2" key="1">
    <citation type="submission" date="2020-07" db="EMBL/GenBank/DDBJ databases">
        <title>Ethylene signaling mediates host invasion by parasitic plants.</title>
        <authorList>
            <person name="Yoshida S."/>
        </authorList>
    </citation>
    <scope>NUCLEOTIDE SEQUENCE</scope>
    <source>
        <strain evidence="2">Okayama</strain>
    </source>
</reference>
<keyword evidence="1" id="KW-0812">Transmembrane</keyword>
<keyword evidence="2" id="KW-0687">Ribonucleoprotein</keyword>
<keyword evidence="1" id="KW-0472">Membrane</keyword>
<accession>A0A830DPE0</accession>
<keyword evidence="1" id="KW-1133">Transmembrane helix</keyword>
<dbReference type="EMBL" id="BMAC01001572">
    <property type="protein sequence ID" value="GFQ07562.1"/>
    <property type="molecule type" value="Genomic_DNA"/>
</dbReference>
<dbReference type="Proteomes" id="UP000653305">
    <property type="component" value="Unassembled WGS sequence"/>
</dbReference>
<keyword evidence="3" id="KW-1185">Reference proteome</keyword>
<name>A0A830DPE0_9LAMI</name>
<keyword evidence="2" id="KW-0689">Ribosomal protein</keyword>
<comment type="caution">
    <text evidence="2">The sequence shown here is derived from an EMBL/GenBank/DDBJ whole genome shotgun (WGS) entry which is preliminary data.</text>
</comment>
<dbReference type="GO" id="GO:0005840">
    <property type="term" value="C:ribosome"/>
    <property type="evidence" value="ECO:0007669"/>
    <property type="project" value="UniProtKB-KW"/>
</dbReference>